<evidence type="ECO:0000313" key="2">
    <source>
        <dbReference type="EMBL" id="KRM96474.1"/>
    </source>
</evidence>
<evidence type="ECO:0000313" key="3">
    <source>
        <dbReference type="Proteomes" id="UP000051015"/>
    </source>
</evidence>
<dbReference type="Gene3D" id="3.30.1450.10">
    <property type="match status" value="1"/>
</dbReference>
<dbReference type="STRING" id="1423725.FC19_GL000768"/>
<dbReference type="InterPro" id="IPR037873">
    <property type="entry name" value="BamE-like"/>
</dbReference>
<accession>A0A0R2CYY7</accession>
<sequence length="91" mass="9957">MLTNITGIKVNREKKISLSYFKNISNDTSKEDIESKLGKPNGPSLTNIGSQSNEILTYTSGVSGNLGANYEIKKHLSPTKTKDVLRCISLL</sequence>
<dbReference type="OrthoDB" id="2942526at2"/>
<organism evidence="2 3">
    <name type="scientific">Liquorilactobacillus aquaticus DSM 21051</name>
    <dbReference type="NCBI Taxonomy" id="1423725"/>
    <lineage>
        <taxon>Bacteria</taxon>
        <taxon>Bacillati</taxon>
        <taxon>Bacillota</taxon>
        <taxon>Bacilli</taxon>
        <taxon>Lactobacillales</taxon>
        <taxon>Lactobacillaceae</taxon>
        <taxon>Liquorilactobacillus</taxon>
    </lineage>
</organism>
<protein>
    <submittedName>
        <fullName evidence="2">Uncharacterized protein</fullName>
    </submittedName>
</protein>
<dbReference type="RefSeq" id="WP_157061257.1">
    <property type="nucleotide sequence ID" value="NZ_AYZD01000015.1"/>
</dbReference>
<keyword evidence="1" id="KW-0732">Signal</keyword>
<reference evidence="2 3" key="1">
    <citation type="journal article" date="2015" name="Genome Announc.">
        <title>Expanding the biotechnology potential of lactobacilli through comparative genomics of 213 strains and associated genera.</title>
        <authorList>
            <person name="Sun Z."/>
            <person name="Harris H.M."/>
            <person name="McCann A."/>
            <person name="Guo C."/>
            <person name="Argimon S."/>
            <person name="Zhang W."/>
            <person name="Yang X."/>
            <person name="Jeffery I.B."/>
            <person name="Cooney J.C."/>
            <person name="Kagawa T.F."/>
            <person name="Liu W."/>
            <person name="Song Y."/>
            <person name="Salvetti E."/>
            <person name="Wrobel A."/>
            <person name="Rasinkangas P."/>
            <person name="Parkhill J."/>
            <person name="Rea M.C."/>
            <person name="O'Sullivan O."/>
            <person name="Ritari J."/>
            <person name="Douillard F.P."/>
            <person name="Paul Ross R."/>
            <person name="Yang R."/>
            <person name="Briner A.E."/>
            <person name="Felis G.E."/>
            <person name="de Vos W.M."/>
            <person name="Barrangou R."/>
            <person name="Klaenhammer T.R."/>
            <person name="Caufield P.W."/>
            <person name="Cui Y."/>
            <person name="Zhang H."/>
            <person name="O'Toole P.W."/>
        </authorList>
    </citation>
    <scope>NUCLEOTIDE SEQUENCE [LARGE SCALE GENOMIC DNA]</scope>
    <source>
        <strain evidence="2 3">DSM 21051</strain>
    </source>
</reference>
<dbReference type="EMBL" id="AYZD01000015">
    <property type="protein sequence ID" value="KRM96474.1"/>
    <property type="molecule type" value="Genomic_DNA"/>
</dbReference>
<evidence type="ECO:0000256" key="1">
    <source>
        <dbReference type="ARBA" id="ARBA00022729"/>
    </source>
</evidence>
<proteinExistence type="predicted"/>
<comment type="caution">
    <text evidence="2">The sequence shown here is derived from an EMBL/GenBank/DDBJ whole genome shotgun (WGS) entry which is preliminary data.</text>
</comment>
<gene>
    <name evidence="2" type="ORF">FC19_GL000768</name>
</gene>
<keyword evidence="3" id="KW-1185">Reference proteome</keyword>
<dbReference type="AlphaFoldDB" id="A0A0R2CYY7"/>
<dbReference type="PATRIC" id="fig|1423725.3.peg.793"/>
<name>A0A0R2CYY7_9LACO</name>
<dbReference type="Proteomes" id="UP000051015">
    <property type="component" value="Unassembled WGS sequence"/>
</dbReference>